<dbReference type="PRINTS" id="PR00038">
    <property type="entry name" value="HTHLUXR"/>
</dbReference>
<dbReference type="SMART" id="SM00421">
    <property type="entry name" value="HTH_LUXR"/>
    <property type="match status" value="1"/>
</dbReference>
<sequence length="366" mass="39162">MPPGEQGSNGAAIAADTELDQPDGAERDTARRIMVCTADPALSDLLLGGFRQRGYRALGAANSDSALFQLAVAPPDAMLCDQALPGHEGMALMQLIRREREDLAEMPIIVMSEFGDRADIIAGKQAGADDFIVMPVDLELLVASVEAQIRLAARMRAALWTHPAKTNGRGRLVAYHALLDRLSFGVIIFDSHGNPIFSNHAAKQLTRANAATVRGWVMRHSGQSTRDSGDQPRSGGAVLDFRMIPVGVSRSNAAQHLFVAVLQLTEGDGTEAVLAAMIFPSSHGGTLGWDLVSEAIGLTPTELRLAGFLAEGLRLDQIGDLMGIAKPTVNYHLRNIYQKSGSTRQSDLINMLRAVHLVQKSGSGRG</sequence>
<dbReference type="PROSITE" id="PS50043">
    <property type="entry name" value="HTH_LUXR_2"/>
    <property type="match status" value="1"/>
</dbReference>
<dbReference type="Proteomes" id="UP000315344">
    <property type="component" value="Unassembled WGS sequence"/>
</dbReference>
<evidence type="ECO:0000256" key="6">
    <source>
        <dbReference type="PROSITE-ProRule" id="PRU00169"/>
    </source>
</evidence>
<feature type="modified residue" description="4-aspartylphosphate" evidence="6">
    <location>
        <position position="81"/>
    </location>
</feature>
<dbReference type="GO" id="GO:0000976">
    <property type="term" value="F:transcription cis-regulatory region binding"/>
    <property type="evidence" value="ECO:0007669"/>
    <property type="project" value="TreeGrafter"/>
</dbReference>
<dbReference type="SUPFAM" id="SSF46894">
    <property type="entry name" value="C-terminal effector domain of the bipartite response regulators"/>
    <property type="match status" value="1"/>
</dbReference>
<dbReference type="EMBL" id="VAFL01000006">
    <property type="protein sequence ID" value="TKW66616.1"/>
    <property type="molecule type" value="Genomic_DNA"/>
</dbReference>
<dbReference type="GO" id="GO:0006355">
    <property type="term" value="P:regulation of DNA-templated transcription"/>
    <property type="evidence" value="ECO:0007669"/>
    <property type="project" value="InterPro"/>
</dbReference>
<dbReference type="SMART" id="SM00448">
    <property type="entry name" value="REC"/>
    <property type="match status" value="1"/>
</dbReference>
<dbReference type="GO" id="GO:0000156">
    <property type="term" value="F:phosphorelay response regulator activity"/>
    <property type="evidence" value="ECO:0007669"/>
    <property type="project" value="TreeGrafter"/>
</dbReference>
<dbReference type="AlphaFoldDB" id="A0A533I502"/>
<dbReference type="InterPro" id="IPR011006">
    <property type="entry name" value="CheY-like_superfamily"/>
</dbReference>
<dbReference type="PANTHER" id="PTHR48111:SF1">
    <property type="entry name" value="TWO-COMPONENT RESPONSE REGULATOR ORR33"/>
    <property type="match status" value="1"/>
</dbReference>
<dbReference type="Pfam" id="PF00072">
    <property type="entry name" value="Response_reg"/>
    <property type="match status" value="1"/>
</dbReference>
<keyword evidence="2" id="KW-0902">Two-component regulatory system</keyword>
<dbReference type="InterPro" id="IPR000792">
    <property type="entry name" value="Tscrpt_reg_LuxR_C"/>
</dbReference>
<dbReference type="InterPro" id="IPR036388">
    <property type="entry name" value="WH-like_DNA-bd_sf"/>
</dbReference>
<feature type="domain" description="HTH luxR-type" evidence="8">
    <location>
        <begin position="291"/>
        <end position="356"/>
    </location>
</feature>
<protein>
    <submittedName>
        <fullName evidence="10">Response regulator</fullName>
    </submittedName>
</protein>
<evidence type="ECO:0000259" key="8">
    <source>
        <dbReference type="PROSITE" id="PS50043"/>
    </source>
</evidence>
<evidence type="ECO:0000313" key="11">
    <source>
        <dbReference type="Proteomes" id="UP000315344"/>
    </source>
</evidence>
<accession>A0A533I502</accession>
<dbReference type="GO" id="GO:0005829">
    <property type="term" value="C:cytosol"/>
    <property type="evidence" value="ECO:0007669"/>
    <property type="project" value="TreeGrafter"/>
</dbReference>
<name>A0A533I502_PARDE</name>
<dbReference type="GO" id="GO:0032993">
    <property type="term" value="C:protein-DNA complex"/>
    <property type="evidence" value="ECO:0007669"/>
    <property type="project" value="TreeGrafter"/>
</dbReference>
<evidence type="ECO:0000256" key="3">
    <source>
        <dbReference type="ARBA" id="ARBA00023015"/>
    </source>
</evidence>
<feature type="domain" description="Response regulatory" evidence="9">
    <location>
        <begin position="32"/>
        <end position="149"/>
    </location>
</feature>
<keyword evidence="5" id="KW-0804">Transcription</keyword>
<evidence type="ECO:0000313" key="10">
    <source>
        <dbReference type="EMBL" id="TKW66616.1"/>
    </source>
</evidence>
<dbReference type="Gene3D" id="3.40.50.2300">
    <property type="match status" value="1"/>
</dbReference>
<dbReference type="SUPFAM" id="SSF52172">
    <property type="entry name" value="CheY-like"/>
    <property type="match status" value="1"/>
</dbReference>
<evidence type="ECO:0000256" key="2">
    <source>
        <dbReference type="ARBA" id="ARBA00023012"/>
    </source>
</evidence>
<dbReference type="PANTHER" id="PTHR48111">
    <property type="entry name" value="REGULATOR OF RPOS"/>
    <property type="match status" value="1"/>
</dbReference>
<evidence type="ECO:0000256" key="1">
    <source>
        <dbReference type="ARBA" id="ARBA00022553"/>
    </source>
</evidence>
<evidence type="ECO:0000259" key="9">
    <source>
        <dbReference type="PROSITE" id="PS50110"/>
    </source>
</evidence>
<reference evidence="10 11" key="1">
    <citation type="journal article" date="2017" name="Nat. Commun.">
        <title>In situ click chemistry generation of cyclooxygenase-2 inhibitors.</title>
        <authorList>
            <person name="Bhardwaj A."/>
            <person name="Kaur J."/>
            <person name="Wuest M."/>
            <person name="Wuest F."/>
        </authorList>
    </citation>
    <scope>NUCLEOTIDE SEQUENCE [LARGE SCALE GENOMIC DNA]</scope>
    <source>
        <strain evidence="10">S2_012_000_R3_94</strain>
    </source>
</reference>
<keyword evidence="3" id="KW-0805">Transcription regulation</keyword>
<dbReference type="Pfam" id="PF00196">
    <property type="entry name" value="GerE"/>
    <property type="match status" value="1"/>
</dbReference>
<proteinExistence type="predicted"/>
<evidence type="ECO:0000256" key="5">
    <source>
        <dbReference type="ARBA" id="ARBA00023163"/>
    </source>
</evidence>
<keyword evidence="1 6" id="KW-0597">Phosphoprotein</keyword>
<dbReference type="CDD" id="cd06170">
    <property type="entry name" value="LuxR_C_like"/>
    <property type="match status" value="1"/>
</dbReference>
<gene>
    <name evidence="10" type="ORF">DI616_08945</name>
</gene>
<feature type="region of interest" description="Disordered" evidence="7">
    <location>
        <begin position="1"/>
        <end position="22"/>
    </location>
</feature>
<keyword evidence="4" id="KW-0238">DNA-binding</keyword>
<dbReference type="InterPro" id="IPR001789">
    <property type="entry name" value="Sig_transdc_resp-reg_receiver"/>
</dbReference>
<evidence type="ECO:0000256" key="7">
    <source>
        <dbReference type="SAM" id="MobiDB-lite"/>
    </source>
</evidence>
<dbReference type="PROSITE" id="PS50110">
    <property type="entry name" value="RESPONSE_REGULATORY"/>
    <property type="match status" value="1"/>
</dbReference>
<evidence type="ECO:0000256" key="4">
    <source>
        <dbReference type="ARBA" id="ARBA00023125"/>
    </source>
</evidence>
<dbReference type="InterPro" id="IPR016032">
    <property type="entry name" value="Sig_transdc_resp-reg_C-effctor"/>
</dbReference>
<dbReference type="Gene3D" id="1.10.10.10">
    <property type="entry name" value="Winged helix-like DNA-binding domain superfamily/Winged helix DNA-binding domain"/>
    <property type="match status" value="1"/>
</dbReference>
<dbReference type="InterPro" id="IPR039420">
    <property type="entry name" value="WalR-like"/>
</dbReference>
<comment type="caution">
    <text evidence="10">The sequence shown here is derived from an EMBL/GenBank/DDBJ whole genome shotgun (WGS) entry which is preliminary data.</text>
</comment>
<organism evidence="10 11">
    <name type="scientific">Paracoccus denitrificans</name>
    <dbReference type="NCBI Taxonomy" id="266"/>
    <lineage>
        <taxon>Bacteria</taxon>
        <taxon>Pseudomonadati</taxon>
        <taxon>Pseudomonadota</taxon>
        <taxon>Alphaproteobacteria</taxon>
        <taxon>Rhodobacterales</taxon>
        <taxon>Paracoccaceae</taxon>
        <taxon>Paracoccus</taxon>
    </lineage>
</organism>